<dbReference type="Pfam" id="PF05140">
    <property type="entry name" value="ResB"/>
    <property type="match status" value="2"/>
</dbReference>
<protein>
    <submittedName>
        <fullName evidence="7">Cytochrome c-type biosis protein Ccs1/ResB</fullName>
    </submittedName>
</protein>
<comment type="subcellular location">
    <subcellularLocation>
        <location evidence="1">Membrane</location>
        <topology evidence="1">Multi-pass membrane protein</topology>
    </subcellularLocation>
</comment>
<gene>
    <name evidence="7" type="ORF">B4121_3502</name>
</gene>
<evidence type="ECO:0000256" key="1">
    <source>
        <dbReference type="ARBA" id="ARBA00004141"/>
    </source>
</evidence>
<accession>A0A7Z0WW37</accession>
<keyword evidence="5" id="KW-0472">Membrane</keyword>
<dbReference type="GO" id="GO:0017004">
    <property type="term" value="P:cytochrome complex assembly"/>
    <property type="evidence" value="ECO:0007669"/>
    <property type="project" value="UniProtKB-KW"/>
</dbReference>
<organism evidence="7 8">
    <name type="scientific">Bacillus paralicheniformis</name>
    <dbReference type="NCBI Taxonomy" id="1648923"/>
    <lineage>
        <taxon>Bacteria</taxon>
        <taxon>Bacillati</taxon>
        <taxon>Bacillota</taxon>
        <taxon>Bacilli</taxon>
        <taxon>Bacillales</taxon>
        <taxon>Bacillaceae</taxon>
        <taxon>Bacillus</taxon>
    </lineage>
</organism>
<evidence type="ECO:0000256" key="5">
    <source>
        <dbReference type="ARBA" id="ARBA00023136"/>
    </source>
</evidence>
<keyword evidence="4" id="KW-1133">Transmembrane helix</keyword>
<keyword evidence="2" id="KW-0812">Transmembrane</keyword>
<dbReference type="AlphaFoldDB" id="A0A7Z0WW37"/>
<dbReference type="GO" id="GO:0016020">
    <property type="term" value="C:membrane"/>
    <property type="evidence" value="ECO:0007669"/>
    <property type="project" value="UniProtKB-SubCell"/>
</dbReference>
<dbReference type="EMBL" id="LKPO01000021">
    <property type="protein sequence ID" value="OLF90227.1"/>
    <property type="molecule type" value="Genomic_DNA"/>
</dbReference>
<evidence type="ECO:0000256" key="3">
    <source>
        <dbReference type="ARBA" id="ARBA00022748"/>
    </source>
</evidence>
<proteinExistence type="predicted"/>
<reference evidence="7 8" key="1">
    <citation type="journal article" date="2016" name="Front. Microbiol.">
        <title>High-Level Heat Resistance of Spores of Bacillus amyloliquefaciens and Bacillus licheniformis Results from the Presence of a spoVA Operon in a Tn1546 Transposon.</title>
        <authorList>
            <person name="Berendsen E.M."/>
            <person name="Koning R.A."/>
            <person name="Boekhorst J."/>
            <person name="de Jong A."/>
            <person name="Kuipers O.P."/>
            <person name="Wells-Bennik M.H."/>
        </authorList>
    </citation>
    <scope>NUCLEOTIDE SEQUENCE [LARGE SCALE GENOMIC DNA]</scope>
    <source>
        <strain evidence="7 8">B4121</strain>
    </source>
</reference>
<feature type="domain" description="ResB-like" evidence="6">
    <location>
        <begin position="432"/>
        <end position="520"/>
    </location>
</feature>
<comment type="caution">
    <text evidence="7">The sequence shown here is derived from an EMBL/GenBank/DDBJ whole genome shotgun (WGS) entry which is preliminary data.</text>
</comment>
<feature type="domain" description="ResB-like" evidence="6">
    <location>
        <begin position="64"/>
        <end position="424"/>
    </location>
</feature>
<keyword evidence="3" id="KW-0201">Cytochrome c-type biogenesis</keyword>
<dbReference type="InterPro" id="IPR007816">
    <property type="entry name" value="ResB-like_domain"/>
</dbReference>
<evidence type="ECO:0000313" key="8">
    <source>
        <dbReference type="Proteomes" id="UP000185604"/>
    </source>
</evidence>
<evidence type="ECO:0000256" key="4">
    <source>
        <dbReference type="ARBA" id="ARBA00022989"/>
    </source>
</evidence>
<dbReference type="PANTHER" id="PTHR31566">
    <property type="entry name" value="CYTOCHROME C BIOGENESIS PROTEIN CCS1, CHLOROPLASTIC"/>
    <property type="match status" value="1"/>
</dbReference>
<dbReference type="InterPro" id="IPR023494">
    <property type="entry name" value="Cyt_c_bgen_Ccs1/CcsB/ResB"/>
</dbReference>
<evidence type="ECO:0000313" key="7">
    <source>
        <dbReference type="EMBL" id="OLF90227.1"/>
    </source>
</evidence>
<dbReference type="PANTHER" id="PTHR31566:SF0">
    <property type="entry name" value="CYTOCHROME C BIOGENESIS PROTEIN CCS1, CHLOROPLASTIC"/>
    <property type="match status" value="1"/>
</dbReference>
<name>A0A7Z0WW37_9BACI</name>
<evidence type="ECO:0000256" key="2">
    <source>
        <dbReference type="ARBA" id="ARBA00022692"/>
    </source>
</evidence>
<evidence type="ECO:0000259" key="6">
    <source>
        <dbReference type="Pfam" id="PF05140"/>
    </source>
</evidence>
<sequence length="547" mass="62431">MMKEIKCECGHVNPTGTVLCESCGKPLVKQDAKLLDMRYDGSARRSQTYNKTIVDKIWNFFSSVKVGVWLIVITLTASAFGTIFPQEMFLPPGAQADTYYSEQYGLLGQIYYTLGFHNLYGSWWFIVLVASIGISLVICSLDRVVPLYRALKNQGVTRNPNFMERQRLFSRTEADMSEDTRSQIVGKLKKKRYRVKEENGNLFAEKGRFSRWGPYVNHIGLIIFLIGVMLRFVPGMYVDETLWIREGETVPIPGTDGHYYLKNNRFTKEMYDSEKEKEVFSEAITKAGDGTVAKTYQTDVELYERKNDSLPGEAPELKKVKSGKIRVNDPLKFGSYALYQLTYKEGELDKMVFQLIEKDSGKSFGKVAINLLEPKPEYDLGNGYKVHIASYLPDFYFNKDGEPSTKTRNPNNPAFVFQITAPDKPKGEKSFVAIQETIEGSDDNKYKMKFDHVETKNLSGLTIRKDLTLWVLMVGGAIFMIGVIQGMYWHHRRIWLRTLDGHVLVAGHTNKNWYGLKQDLKAVLEDTGISEPADQKELSKEKNKRPA</sequence>
<dbReference type="Proteomes" id="UP000185604">
    <property type="component" value="Unassembled WGS sequence"/>
</dbReference>